<gene>
    <name evidence="3" type="ORF">NP075_05035</name>
</gene>
<proteinExistence type="predicted"/>
<reference evidence="3 4" key="1">
    <citation type="submission" date="2022-07" db="EMBL/GenBank/DDBJ databases">
        <title>Novel species in genus cellulomonas.</title>
        <authorList>
            <person name="Ye L."/>
        </authorList>
    </citation>
    <scope>NUCLEOTIDE SEQUENCE [LARGE SCALE GENOMIC DNA]</scope>
    <source>
        <strain evidence="4">zg-Y908</strain>
    </source>
</reference>
<evidence type="ECO:0008006" key="5">
    <source>
        <dbReference type="Google" id="ProtNLM"/>
    </source>
</evidence>
<accession>A0ABY5K8K8</accession>
<feature type="transmembrane region" description="Helical" evidence="2">
    <location>
        <begin position="184"/>
        <end position="205"/>
    </location>
</feature>
<feature type="transmembrane region" description="Helical" evidence="2">
    <location>
        <begin position="39"/>
        <end position="58"/>
    </location>
</feature>
<feature type="transmembrane region" description="Helical" evidence="2">
    <location>
        <begin position="12"/>
        <end position="32"/>
    </location>
</feature>
<keyword evidence="4" id="KW-1185">Reference proteome</keyword>
<evidence type="ECO:0000313" key="3">
    <source>
        <dbReference type="EMBL" id="UUI66093.1"/>
    </source>
</evidence>
<dbReference type="Proteomes" id="UP001317322">
    <property type="component" value="Chromosome"/>
</dbReference>
<organism evidence="3 4">
    <name type="scientific">Cellulomonas wangsupingiae</name>
    <dbReference type="NCBI Taxonomy" id="2968085"/>
    <lineage>
        <taxon>Bacteria</taxon>
        <taxon>Bacillati</taxon>
        <taxon>Actinomycetota</taxon>
        <taxon>Actinomycetes</taxon>
        <taxon>Micrococcales</taxon>
        <taxon>Cellulomonadaceae</taxon>
        <taxon>Cellulomonas</taxon>
    </lineage>
</organism>
<evidence type="ECO:0000256" key="2">
    <source>
        <dbReference type="SAM" id="Phobius"/>
    </source>
</evidence>
<keyword evidence="2" id="KW-0812">Transmembrane</keyword>
<feature type="region of interest" description="Disordered" evidence="1">
    <location>
        <begin position="114"/>
        <end position="135"/>
    </location>
</feature>
<name>A0ABY5K8K8_9CELL</name>
<keyword evidence="2" id="KW-0472">Membrane</keyword>
<evidence type="ECO:0000313" key="4">
    <source>
        <dbReference type="Proteomes" id="UP001317322"/>
    </source>
</evidence>
<keyword evidence="2" id="KW-1133">Transmembrane helix</keyword>
<dbReference type="RefSeq" id="WP_227564211.1">
    <property type="nucleotide sequence ID" value="NZ_CP101989.1"/>
</dbReference>
<sequence>MGATQEFTSGYGRGLTVAGAAIGLLALGSVTMQDGAGEALRALPPVALVVAVVWAMFWRPGVEVSDGEVVVRNVLSTVRIPWPTYRDVDYGWSLVVRTTDGDVTAFAAPRASSTARRLRRGEPADPRAAATVPPDGRTVRSLRATAESVGAAIEARHDALVRAGYLDGAQRVRVEQGLTTTRQVHVGTVGAVGVLAALTAVVLVAA</sequence>
<protein>
    <recommendedName>
        <fullName evidence="5">PH domain-containing protein</fullName>
    </recommendedName>
</protein>
<dbReference type="EMBL" id="CP101989">
    <property type="protein sequence ID" value="UUI66093.1"/>
    <property type="molecule type" value="Genomic_DNA"/>
</dbReference>
<evidence type="ECO:0000256" key="1">
    <source>
        <dbReference type="SAM" id="MobiDB-lite"/>
    </source>
</evidence>